<dbReference type="Pfam" id="PF00581">
    <property type="entry name" value="Rhodanese"/>
    <property type="match status" value="1"/>
</dbReference>
<dbReference type="SUPFAM" id="SSF52821">
    <property type="entry name" value="Rhodanese/Cell cycle control phosphatase"/>
    <property type="match status" value="1"/>
</dbReference>
<keyword evidence="6" id="KW-1185">Reference proteome</keyword>
<proteinExistence type="predicted"/>
<evidence type="ECO:0000256" key="3">
    <source>
        <dbReference type="PROSITE-ProRule" id="PRU00023"/>
    </source>
</evidence>
<feature type="repeat" description="ANK" evidence="3">
    <location>
        <begin position="114"/>
        <end position="146"/>
    </location>
</feature>
<evidence type="ECO:0000256" key="1">
    <source>
        <dbReference type="ARBA" id="ARBA00022737"/>
    </source>
</evidence>
<reference evidence="5 6" key="1">
    <citation type="submission" date="2021-12" db="EMBL/GenBank/DDBJ databases">
        <title>Genome seq of P8.</title>
        <authorList>
            <person name="Seo T."/>
        </authorList>
    </citation>
    <scope>NUCLEOTIDE SEQUENCE [LARGE SCALE GENOMIC DNA]</scope>
    <source>
        <strain evidence="5 6">P8</strain>
    </source>
</reference>
<evidence type="ECO:0000259" key="4">
    <source>
        <dbReference type="PROSITE" id="PS50206"/>
    </source>
</evidence>
<dbReference type="InterPro" id="IPR036770">
    <property type="entry name" value="Ankyrin_rpt-contain_sf"/>
</dbReference>
<dbReference type="Gene3D" id="1.25.40.20">
    <property type="entry name" value="Ankyrin repeat-containing domain"/>
    <property type="match status" value="2"/>
</dbReference>
<dbReference type="InterPro" id="IPR050889">
    <property type="entry name" value="Dendritic_Spine_Reg/Scaffold"/>
</dbReference>
<dbReference type="RefSeq" id="WP_233373920.1">
    <property type="nucleotide sequence ID" value="NZ_JAJTWU010000008.1"/>
</dbReference>
<dbReference type="Pfam" id="PF12796">
    <property type="entry name" value="Ank_2"/>
    <property type="match status" value="1"/>
</dbReference>
<organism evidence="5 6">
    <name type="scientific">Pelomonas cellulosilytica</name>
    <dbReference type="NCBI Taxonomy" id="2906762"/>
    <lineage>
        <taxon>Bacteria</taxon>
        <taxon>Pseudomonadati</taxon>
        <taxon>Pseudomonadota</taxon>
        <taxon>Betaproteobacteria</taxon>
        <taxon>Burkholderiales</taxon>
        <taxon>Sphaerotilaceae</taxon>
        <taxon>Roseateles</taxon>
    </lineage>
</organism>
<dbReference type="PANTHER" id="PTHR24166:SF48">
    <property type="entry name" value="PROTEIN VAPYRIN"/>
    <property type="match status" value="1"/>
</dbReference>
<evidence type="ECO:0000313" key="5">
    <source>
        <dbReference type="EMBL" id="MCE4556798.1"/>
    </source>
</evidence>
<evidence type="ECO:0000256" key="2">
    <source>
        <dbReference type="ARBA" id="ARBA00023043"/>
    </source>
</evidence>
<dbReference type="PROSITE" id="PS50206">
    <property type="entry name" value="RHODANESE_3"/>
    <property type="match status" value="1"/>
</dbReference>
<dbReference type="PROSITE" id="PS50088">
    <property type="entry name" value="ANK_REPEAT"/>
    <property type="match status" value="3"/>
</dbReference>
<keyword evidence="1" id="KW-0677">Repeat</keyword>
<dbReference type="PROSITE" id="PS50297">
    <property type="entry name" value="ANK_REP_REGION"/>
    <property type="match status" value="3"/>
</dbReference>
<feature type="domain" description="Rhodanese" evidence="4">
    <location>
        <begin position="18"/>
        <end position="102"/>
    </location>
</feature>
<dbReference type="SMART" id="SM00450">
    <property type="entry name" value="RHOD"/>
    <property type="match status" value="1"/>
</dbReference>
<dbReference type="SUPFAM" id="SSF48403">
    <property type="entry name" value="Ankyrin repeat"/>
    <property type="match status" value="1"/>
</dbReference>
<feature type="repeat" description="ANK" evidence="3">
    <location>
        <begin position="147"/>
        <end position="179"/>
    </location>
</feature>
<dbReference type="Gene3D" id="3.40.250.10">
    <property type="entry name" value="Rhodanese-like domain"/>
    <property type="match status" value="1"/>
</dbReference>
<keyword evidence="2 3" id="KW-0040">ANK repeat</keyword>
<gene>
    <name evidence="5" type="ORF">LXT13_20570</name>
</gene>
<dbReference type="Pfam" id="PF00023">
    <property type="entry name" value="Ank"/>
    <property type="match status" value="1"/>
</dbReference>
<dbReference type="PANTHER" id="PTHR24166">
    <property type="entry name" value="ROLLING PEBBLES, ISOFORM B"/>
    <property type="match status" value="1"/>
</dbReference>
<sequence length="234" mass="24892">MTTPTRLRAADVPAWRSAHPDALVLDSRDAAAYAQGHWPGSLRLDGRNHEALLLREPKTRPVLITCYHGNASRTYAQMFRDFGFQHVVDLIGGWAAWTEQQATAATAPALPDHHGNTPLMTAAWRGDAEAVATLLAAGADVHAVNHDGNTALWLACVSARADVVRTLVTAGAALDHQNLAGATVLMYAASSNKPAIVKLLLELGANPGIQSQDDFTALDMAAGLECLQLLRHAA</sequence>
<name>A0ABS8Y1H8_9BURK</name>
<accession>A0ABS8Y1H8</accession>
<protein>
    <submittedName>
        <fullName evidence="5">Ankyrin repeat domain-containing protein</fullName>
    </submittedName>
</protein>
<dbReference type="InterPro" id="IPR001763">
    <property type="entry name" value="Rhodanese-like_dom"/>
</dbReference>
<dbReference type="InterPro" id="IPR036873">
    <property type="entry name" value="Rhodanese-like_dom_sf"/>
</dbReference>
<feature type="repeat" description="ANK" evidence="3">
    <location>
        <begin position="180"/>
        <end position="212"/>
    </location>
</feature>
<dbReference type="SMART" id="SM00248">
    <property type="entry name" value="ANK"/>
    <property type="match status" value="3"/>
</dbReference>
<dbReference type="PRINTS" id="PR01415">
    <property type="entry name" value="ANKYRIN"/>
</dbReference>
<dbReference type="InterPro" id="IPR002110">
    <property type="entry name" value="Ankyrin_rpt"/>
</dbReference>
<dbReference type="EMBL" id="JAJTWU010000008">
    <property type="protein sequence ID" value="MCE4556798.1"/>
    <property type="molecule type" value="Genomic_DNA"/>
</dbReference>
<evidence type="ECO:0000313" key="6">
    <source>
        <dbReference type="Proteomes" id="UP001200741"/>
    </source>
</evidence>
<comment type="caution">
    <text evidence="5">The sequence shown here is derived from an EMBL/GenBank/DDBJ whole genome shotgun (WGS) entry which is preliminary data.</text>
</comment>
<dbReference type="Proteomes" id="UP001200741">
    <property type="component" value="Unassembled WGS sequence"/>
</dbReference>